<keyword evidence="2" id="KW-0472">Membrane</keyword>
<feature type="compositionally biased region" description="Basic and acidic residues" evidence="1">
    <location>
        <begin position="58"/>
        <end position="72"/>
    </location>
</feature>
<reference evidence="3 4" key="1">
    <citation type="journal article" date="2019" name="Int. J. Syst. Evol. Microbiol.">
        <title>The Global Catalogue of Microorganisms (GCM) 10K type strain sequencing project: providing services to taxonomists for standard genome sequencing and annotation.</title>
        <authorList>
            <consortium name="The Broad Institute Genomics Platform"/>
            <consortium name="The Broad Institute Genome Sequencing Center for Infectious Disease"/>
            <person name="Wu L."/>
            <person name="Ma J."/>
        </authorList>
    </citation>
    <scope>NUCLEOTIDE SEQUENCE [LARGE SCALE GENOMIC DNA]</scope>
    <source>
        <strain evidence="3 4">XZYJT29</strain>
    </source>
</reference>
<organism evidence="3 4">
    <name type="scientific">Halosimplex aquaticum</name>
    <dbReference type="NCBI Taxonomy" id="3026162"/>
    <lineage>
        <taxon>Archaea</taxon>
        <taxon>Methanobacteriati</taxon>
        <taxon>Methanobacteriota</taxon>
        <taxon>Stenosarchaea group</taxon>
        <taxon>Halobacteria</taxon>
        <taxon>Halobacteriales</taxon>
        <taxon>Haloarculaceae</taxon>
        <taxon>Halosimplex</taxon>
    </lineage>
</organism>
<evidence type="ECO:0008006" key="5">
    <source>
        <dbReference type="Google" id="ProtNLM"/>
    </source>
</evidence>
<comment type="caution">
    <text evidence="3">The sequence shown here is derived from an EMBL/GenBank/DDBJ whole genome shotgun (WGS) entry which is preliminary data.</text>
</comment>
<evidence type="ECO:0000256" key="1">
    <source>
        <dbReference type="SAM" id="MobiDB-lite"/>
    </source>
</evidence>
<feature type="transmembrane region" description="Helical" evidence="2">
    <location>
        <begin position="80"/>
        <end position="100"/>
    </location>
</feature>
<protein>
    <recommendedName>
        <fullName evidence="5">Camelysin metallo-endopeptidase</fullName>
    </recommendedName>
</protein>
<proteinExistence type="predicted"/>
<sequence>MSDPGDPRDSDDANDSHRAPVDSPDGESRDGAEAPDAVSSDGPTESGEPPDGAPAEPADDRPSRSDDEGGQNERRRWRSLLFLLLLLLVLVGGGIGTFVIEDQGNVMPGIQFPTESPAPTSTPGATGDLSLTADANATLLRAEGVAPGDGGVSRLPLRNDGTAAGELAVVSLTVTSEENGITNAEASADDSPAEGELAESLLVRLSVRYSGGETVRVLGGGGFVPLAGVEARNRTIGSLAAGEEVTVVFEWRLPTETGNEVQSDFAGFDVVFGLAESSGGTPGQ</sequence>
<evidence type="ECO:0000313" key="4">
    <source>
        <dbReference type="Proteomes" id="UP001596432"/>
    </source>
</evidence>
<gene>
    <name evidence="3" type="ORF">ACFQMA_22355</name>
</gene>
<dbReference type="AlphaFoldDB" id="A0ABD5Y9J5"/>
<dbReference type="GeneID" id="78822911"/>
<name>A0ABD5Y9J5_9EURY</name>
<feature type="compositionally biased region" description="Basic and acidic residues" evidence="1">
    <location>
        <begin position="1"/>
        <end position="32"/>
    </location>
</feature>
<keyword evidence="2" id="KW-0812">Transmembrane</keyword>
<dbReference type="EMBL" id="JBHTAS010000001">
    <property type="protein sequence ID" value="MFC7142565.1"/>
    <property type="molecule type" value="Genomic_DNA"/>
</dbReference>
<feature type="region of interest" description="Disordered" evidence="1">
    <location>
        <begin position="1"/>
        <end position="72"/>
    </location>
</feature>
<accession>A0ABD5Y9J5</accession>
<dbReference type="RefSeq" id="WP_274323628.1">
    <property type="nucleotide sequence ID" value="NZ_CP118158.1"/>
</dbReference>
<dbReference type="Proteomes" id="UP001596432">
    <property type="component" value="Unassembled WGS sequence"/>
</dbReference>
<keyword evidence="4" id="KW-1185">Reference proteome</keyword>
<evidence type="ECO:0000256" key="2">
    <source>
        <dbReference type="SAM" id="Phobius"/>
    </source>
</evidence>
<evidence type="ECO:0000313" key="3">
    <source>
        <dbReference type="EMBL" id="MFC7142565.1"/>
    </source>
</evidence>
<feature type="compositionally biased region" description="Low complexity" evidence="1">
    <location>
        <begin position="47"/>
        <end position="56"/>
    </location>
</feature>
<keyword evidence="2" id="KW-1133">Transmembrane helix</keyword>